<protein>
    <submittedName>
        <fullName evidence="2">Uncharacterized protein</fullName>
    </submittedName>
</protein>
<dbReference type="InParanoid" id="C1G6T0"/>
<dbReference type="Proteomes" id="UP000001628">
    <property type="component" value="Unassembled WGS sequence"/>
</dbReference>
<feature type="region of interest" description="Disordered" evidence="1">
    <location>
        <begin position="118"/>
        <end position="143"/>
    </location>
</feature>
<dbReference type="EMBL" id="KN275959">
    <property type="protein sequence ID" value="EEH46787.2"/>
    <property type="molecule type" value="Genomic_DNA"/>
</dbReference>
<keyword evidence="3" id="KW-1185">Reference proteome</keyword>
<evidence type="ECO:0000313" key="2">
    <source>
        <dbReference type="EMBL" id="EEH46787.2"/>
    </source>
</evidence>
<sequence length="143" mass="15057">MKNPVPERTARPGAHPVRPPVEKGSETVQRITEGPAVPGSGRERRNGDTSAVGGCWRTNKPCGKEKTARGGAIGTPGEGSGFGGGEVRREKGRRRRWKKEGAGRGLYRLLIALIANWRGEEGGQTRTGDASPDWEGASGATAG</sequence>
<proteinExistence type="predicted"/>
<evidence type="ECO:0000256" key="1">
    <source>
        <dbReference type="SAM" id="MobiDB-lite"/>
    </source>
</evidence>
<name>C1G6T0_PARBD</name>
<dbReference type="KEGG" id="pbn:PADG_02885"/>
<feature type="compositionally biased region" description="Gly residues" evidence="1">
    <location>
        <begin position="71"/>
        <end position="85"/>
    </location>
</feature>
<gene>
    <name evidence="2" type="ORF">PADG_02885</name>
</gene>
<feature type="region of interest" description="Disordered" evidence="1">
    <location>
        <begin position="1"/>
        <end position="99"/>
    </location>
</feature>
<evidence type="ECO:0000313" key="3">
    <source>
        <dbReference type="Proteomes" id="UP000001628"/>
    </source>
</evidence>
<dbReference type="VEuPathDB" id="FungiDB:PADG_02885"/>
<dbReference type="AlphaFoldDB" id="C1G6T0"/>
<reference evidence="2 3" key="1">
    <citation type="journal article" date="2011" name="PLoS Genet.">
        <title>Comparative genomic analysis of human fungal pathogens causing paracoccidioidomycosis.</title>
        <authorList>
            <person name="Desjardins C.A."/>
            <person name="Champion M.D."/>
            <person name="Holder J.W."/>
            <person name="Muszewska A."/>
            <person name="Goldberg J."/>
            <person name="Bailao A.M."/>
            <person name="Brigido M.M."/>
            <person name="Ferreira M.E."/>
            <person name="Garcia A.M."/>
            <person name="Grynberg M."/>
            <person name="Gujja S."/>
            <person name="Heiman D.I."/>
            <person name="Henn M.R."/>
            <person name="Kodira C.D."/>
            <person name="Leon-Narvaez H."/>
            <person name="Longo L.V."/>
            <person name="Ma L.J."/>
            <person name="Malavazi I."/>
            <person name="Matsuo A.L."/>
            <person name="Morais F.V."/>
            <person name="Pereira M."/>
            <person name="Rodriguez-Brito S."/>
            <person name="Sakthikumar S."/>
            <person name="Salem-Izacc S.M."/>
            <person name="Sykes S.M."/>
            <person name="Teixeira M.M."/>
            <person name="Vallejo M.C."/>
            <person name="Walter M.E."/>
            <person name="Yandava C."/>
            <person name="Young S."/>
            <person name="Zeng Q."/>
            <person name="Zucker J."/>
            <person name="Felipe M.S."/>
            <person name="Goldman G.H."/>
            <person name="Haas B.J."/>
            <person name="McEwen J.G."/>
            <person name="Nino-Vega G."/>
            <person name="Puccia R."/>
            <person name="San-Blas G."/>
            <person name="Soares C.M."/>
            <person name="Birren B.W."/>
            <person name="Cuomo C.A."/>
        </authorList>
    </citation>
    <scope>NUCLEOTIDE SEQUENCE [LARGE SCALE GENOMIC DNA]</scope>
    <source>
        <strain evidence="2 3">Pb18</strain>
    </source>
</reference>
<dbReference type="eggNOG" id="ENOG502RR1Y">
    <property type="taxonomic scope" value="Eukaryota"/>
</dbReference>
<accession>C1G6T0</accession>
<dbReference type="GeneID" id="22582293"/>
<organism evidence="2 3">
    <name type="scientific">Paracoccidioides brasiliensis (strain Pb18)</name>
    <dbReference type="NCBI Taxonomy" id="502780"/>
    <lineage>
        <taxon>Eukaryota</taxon>
        <taxon>Fungi</taxon>
        <taxon>Dikarya</taxon>
        <taxon>Ascomycota</taxon>
        <taxon>Pezizomycotina</taxon>
        <taxon>Eurotiomycetes</taxon>
        <taxon>Eurotiomycetidae</taxon>
        <taxon>Onygenales</taxon>
        <taxon>Ajellomycetaceae</taxon>
        <taxon>Paracoccidioides</taxon>
    </lineage>
</organism>
<dbReference type="RefSeq" id="XP_010758178.1">
    <property type="nucleotide sequence ID" value="XM_010759876.1"/>
</dbReference>
<dbReference type="HOGENOM" id="CLU_1806786_0_0_1"/>